<gene>
    <name evidence="7" type="ORF">OIH86_23740</name>
</gene>
<organism evidence="7 8">
    <name type="scientific">Metabacillus halosaccharovorans</name>
    <dbReference type="NCBI Taxonomy" id="930124"/>
    <lineage>
        <taxon>Bacteria</taxon>
        <taxon>Bacillati</taxon>
        <taxon>Bacillota</taxon>
        <taxon>Bacilli</taxon>
        <taxon>Bacillales</taxon>
        <taxon>Bacillaceae</taxon>
        <taxon>Metabacillus</taxon>
    </lineage>
</organism>
<dbReference type="EMBL" id="JAOYEY010000051">
    <property type="protein sequence ID" value="MCV9888670.1"/>
    <property type="molecule type" value="Genomic_DNA"/>
</dbReference>
<keyword evidence="2" id="KW-0326">Glycosidase</keyword>
<dbReference type="PANTHER" id="PTHR43863:SF2">
    <property type="entry name" value="MALTASE-GLUCOAMYLASE"/>
    <property type="match status" value="1"/>
</dbReference>
<dbReference type="CDD" id="cd06591">
    <property type="entry name" value="GH31_xylosidase_XylS"/>
    <property type="match status" value="1"/>
</dbReference>
<dbReference type="CDD" id="cd14752">
    <property type="entry name" value="GH31_N"/>
    <property type="match status" value="1"/>
</dbReference>
<dbReference type="PANTHER" id="PTHR43863">
    <property type="entry name" value="HYDROLASE, PUTATIVE (AFU_ORTHOLOGUE AFUA_1G03140)-RELATED"/>
    <property type="match status" value="1"/>
</dbReference>
<evidence type="ECO:0000259" key="3">
    <source>
        <dbReference type="Pfam" id="PF01055"/>
    </source>
</evidence>
<dbReference type="InterPro" id="IPR048395">
    <property type="entry name" value="Glyco_hydro_31_C"/>
</dbReference>
<dbReference type="Gene3D" id="2.60.40.1180">
    <property type="entry name" value="Golgi alpha-mannosidase II"/>
    <property type="match status" value="2"/>
</dbReference>
<dbReference type="Gene3D" id="2.60.40.1760">
    <property type="entry name" value="glycosyl hydrolase (family 31)"/>
    <property type="match status" value="1"/>
</dbReference>
<dbReference type="RefSeq" id="WP_264144716.1">
    <property type="nucleotide sequence ID" value="NZ_JAOYEY010000051.1"/>
</dbReference>
<protein>
    <submittedName>
        <fullName evidence="7">DUF4968 domain-containing protein</fullName>
    </submittedName>
</protein>
<dbReference type="Pfam" id="PF13802">
    <property type="entry name" value="Gal_mutarotas_2"/>
    <property type="match status" value="1"/>
</dbReference>
<accession>A0ABT3DNN0</accession>
<feature type="domain" description="Glycoside hydrolase family 31 TIM barrel" evidence="3">
    <location>
        <begin position="255"/>
        <end position="591"/>
    </location>
</feature>
<evidence type="ECO:0000259" key="5">
    <source>
        <dbReference type="Pfam" id="PF17137"/>
    </source>
</evidence>
<dbReference type="InterPro" id="IPR033403">
    <property type="entry name" value="DUF5110"/>
</dbReference>
<name>A0ABT3DNN0_9BACI</name>
<keyword evidence="2" id="KW-0378">Hydrolase</keyword>
<dbReference type="Proteomes" id="UP001526147">
    <property type="component" value="Unassembled WGS sequence"/>
</dbReference>
<dbReference type="InterPro" id="IPR017853">
    <property type="entry name" value="GH"/>
</dbReference>
<reference evidence="7 8" key="1">
    <citation type="submission" date="2022-10" db="EMBL/GenBank/DDBJ databases">
        <title>Draft genome assembly of moderately radiation resistant bacterium Metabacillus halosaccharovorans.</title>
        <authorList>
            <person name="Pal S."/>
            <person name="Gopinathan A."/>
        </authorList>
    </citation>
    <scope>NUCLEOTIDE SEQUENCE [LARGE SCALE GENOMIC DNA]</scope>
    <source>
        <strain evidence="7 8">VITHBRA001</strain>
    </source>
</reference>
<evidence type="ECO:0000256" key="1">
    <source>
        <dbReference type="ARBA" id="ARBA00007806"/>
    </source>
</evidence>
<feature type="domain" description="DUF5110" evidence="5">
    <location>
        <begin position="715"/>
        <end position="783"/>
    </location>
</feature>
<dbReference type="InterPro" id="IPR013780">
    <property type="entry name" value="Glyco_hydro_b"/>
</dbReference>
<evidence type="ECO:0000313" key="8">
    <source>
        <dbReference type="Proteomes" id="UP001526147"/>
    </source>
</evidence>
<comment type="caution">
    <text evidence="7">The sequence shown here is derived from an EMBL/GenBank/DDBJ whole genome shotgun (WGS) entry which is preliminary data.</text>
</comment>
<evidence type="ECO:0000259" key="4">
    <source>
        <dbReference type="Pfam" id="PF13802"/>
    </source>
</evidence>
<dbReference type="SUPFAM" id="SSF51011">
    <property type="entry name" value="Glycosyl hydrolase domain"/>
    <property type="match status" value="1"/>
</dbReference>
<dbReference type="InterPro" id="IPR011013">
    <property type="entry name" value="Gal_mutarotase_sf_dom"/>
</dbReference>
<dbReference type="Pfam" id="PF01055">
    <property type="entry name" value="Glyco_hydro_31_2nd"/>
    <property type="match status" value="1"/>
</dbReference>
<dbReference type="InterPro" id="IPR025887">
    <property type="entry name" value="Glyco_hydro_31_N_dom"/>
</dbReference>
<dbReference type="Pfam" id="PF21365">
    <property type="entry name" value="Glyco_hydro_31_3rd"/>
    <property type="match status" value="1"/>
</dbReference>
<dbReference type="Pfam" id="PF17137">
    <property type="entry name" value="DUF5110"/>
    <property type="match status" value="1"/>
</dbReference>
<keyword evidence="8" id="KW-1185">Reference proteome</keyword>
<comment type="similarity">
    <text evidence="1 2">Belongs to the glycosyl hydrolase 31 family.</text>
</comment>
<dbReference type="Gene3D" id="3.20.20.80">
    <property type="entry name" value="Glycosidases"/>
    <property type="match status" value="1"/>
</dbReference>
<sequence length="810" mass="93944">MQVVNYKDNEDHLLIETTNGMIKITPYTNSIIRIRYTVEKEIGRKESLIVETNAQESVLFSVHEADNVIKFSTSDVQIEINKQTCAFTYTDSSGQVLTKEPERGGKTLVPIEVVKSVFDENTEIENSQNVDGARARALSEKHIIDRTAYHTKLEFEWADNEAIYGLGSHEEGILNLRGTHQYLYQQNMKAVVPVLVSTKGYGILVDSYSLMTFRDDIHGSYIWTDIDSEMDFYFIYGPQFDEIVKGYRHLTGKAPLLPKWAFGYVQSKERYKSQEELISTVQEYRKREIPLDTIVLDWMSWTGELWGQKSFDPERFPNPTKMMEDIHELNAKLMVSIWPIMNNDGPNHVEMKQKGYLLGNQATYDAFRLEARDLYWKQANDGLFSHGIDAWWCDCTEPFEADWGGKIKPEPEERLRINTEESKKYLDPGFINAYSLLHSKGIYEGQRKTTETKRVVNLTRSAFAGQHKYGTITWSGDIAANWETMRNQIADGLNFCVTGNPYWTVDIGAFFVAKKDQWFWNGDYQDGCEDLGYRELYVRWLQYGTFLPMFRSHGTDTPREVWRFGEPGTVFYDTIVKFIKLRYRLLPYIYSIAGWVSHQDYTMMRTLAFDFMHDSKTYNIKDQYMFGPAFLVNPITDPMYYKSGSIKINAASKKRHIYLPSGTDWYDFWTDQRMSGGQHIEAPAELETMPLYVRGGSIVPIGPNIQYSSEELPEPLELKVYKGRDGSFMLYEDEGDNYNYEQGEFSTIPIHWEEDENRLVIDRRCGSYRGMKSSRELLITLVNGKEDRSVPAYSQQKVVYSGEPTYIQFS</sequence>
<proteinExistence type="inferred from homology"/>
<evidence type="ECO:0000313" key="7">
    <source>
        <dbReference type="EMBL" id="MCV9888670.1"/>
    </source>
</evidence>
<dbReference type="InterPro" id="IPR000322">
    <property type="entry name" value="Glyco_hydro_31_TIM"/>
</dbReference>
<evidence type="ECO:0000259" key="6">
    <source>
        <dbReference type="Pfam" id="PF21365"/>
    </source>
</evidence>
<dbReference type="InterPro" id="IPR051816">
    <property type="entry name" value="Glycosyl_Hydrolase_31"/>
</dbReference>
<feature type="domain" description="Glycosyl hydrolase family 31 C-terminal" evidence="6">
    <location>
        <begin position="601"/>
        <end position="699"/>
    </location>
</feature>
<feature type="domain" description="Glycoside hydrolase family 31 N-terminal" evidence="4">
    <location>
        <begin position="22"/>
        <end position="213"/>
    </location>
</feature>
<evidence type="ECO:0000256" key="2">
    <source>
        <dbReference type="RuleBase" id="RU361185"/>
    </source>
</evidence>
<dbReference type="SUPFAM" id="SSF74650">
    <property type="entry name" value="Galactose mutarotase-like"/>
    <property type="match status" value="1"/>
</dbReference>
<dbReference type="SUPFAM" id="SSF51445">
    <property type="entry name" value="(Trans)glycosidases"/>
    <property type="match status" value="1"/>
</dbReference>